<accession>A0A2G8ST54</accession>
<dbReference type="InterPro" id="IPR011948">
    <property type="entry name" value="Dullard_phosphatase"/>
</dbReference>
<feature type="compositionally biased region" description="Low complexity" evidence="1">
    <location>
        <begin position="106"/>
        <end position="118"/>
    </location>
</feature>
<feature type="region of interest" description="Disordered" evidence="1">
    <location>
        <begin position="217"/>
        <end position="264"/>
    </location>
</feature>
<sequence length="603" mass="65671">MFVGQEGSLRREWELPSEQGRGQASGEDGRAIEKDGEEQSGGRTEPQASEAAGGDSESVSVWVQRSTFNVHRADMAGEHWQWLDDLRARCARFSGRLLASLKPEESQPQPRSQPQPSLLSPPPSSPLLVLALQALVEAALFGAGLTPMNSLGYLSRQFDVLASPRAPPSIPTTESPPFPLNGERQTRLKRSGSTKSFLVPQPLSSSGWTLKRSYSSPAEVNPNILSPSSSLLGPPMSRKKPSRPPSRRPSVSSTERTSRLKPGDASPALRHLVFVRIILQLWNALLAALRSLTRQYSPVPSPGAADDAAVEDNSDEDKDTEDESRDENPPSISPVLLDSTPHPPYQPAIPSPLSHPSSPPTKPPLGKEMSPSPISLPSAVSGPKAAVAPASLTPPATRSRSVTPTPPAKQTPFHTPKTLVLDLDETLIHSTSRPILSAGGSGLFGFGRRNKGVGYTVEVVLGGRSTLYHVYKRPFVDYFLRKVSQWYTLVIFTASMPEYADPVIDWLDAGRGIFSRRYFREQCTQLPNGSYTKDLSKVEQDLSRVCLIDNSPVCYSINEANGIPIEGWTHDPHDEALLDLLPVLDSLRFTSDVRRVLGIRGFS</sequence>
<dbReference type="SUPFAM" id="SSF56784">
    <property type="entry name" value="HAD-like"/>
    <property type="match status" value="1"/>
</dbReference>
<feature type="compositionally biased region" description="Pro residues" evidence="1">
    <location>
        <begin position="341"/>
        <end position="350"/>
    </location>
</feature>
<gene>
    <name evidence="3" type="ORF">GSI_00653</name>
</gene>
<dbReference type="AlphaFoldDB" id="A0A2G8ST54"/>
<dbReference type="CDD" id="cd07521">
    <property type="entry name" value="HAD_FCP1-like"/>
    <property type="match status" value="1"/>
</dbReference>
<keyword evidence="4" id="KW-1185">Reference proteome</keyword>
<dbReference type="FunFam" id="3.40.50.1000:FF:000270">
    <property type="entry name" value="Nuclear envelope-endoplasmic reticulum network protein"/>
    <property type="match status" value="1"/>
</dbReference>
<feature type="compositionally biased region" description="Polar residues" evidence="1">
    <location>
        <begin position="394"/>
        <end position="403"/>
    </location>
</feature>
<reference evidence="3 4" key="1">
    <citation type="journal article" date="2015" name="Sci. Rep.">
        <title>Chromosome-level genome map provides insights into diverse defense mechanisms in the medicinal fungus Ganoderma sinense.</title>
        <authorList>
            <person name="Zhu Y."/>
            <person name="Xu J."/>
            <person name="Sun C."/>
            <person name="Zhou S."/>
            <person name="Xu H."/>
            <person name="Nelson D.R."/>
            <person name="Qian J."/>
            <person name="Song J."/>
            <person name="Luo H."/>
            <person name="Xiang L."/>
            <person name="Li Y."/>
            <person name="Xu Z."/>
            <person name="Ji A."/>
            <person name="Wang L."/>
            <person name="Lu S."/>
            <person name="Hayward A."/>
            <person name="Sun W."/>
            <person name="Li X."/>
            <person name="Schwartz D.C."/>
            <person name="Wang Y."/>
            <person name="Chen S."/>
        </authorList>
    </citation>
    <scope>NUCLEOTIDE SEQUENCE [LARGE SCALE GENOMIC DNA]</scope>
    <source>
        <strain evidence="3 4">ZZ0214-1</strain>
    </source>
</reference>
<evidence type="ECO:0000313" key="3">
    <source>
        <dbReference type="EMBL" id="PIL36961.1"/>
    </source>
</evidence>
<dbReference type="SMART" id="SM00577">
    <property type="entry name" value="CPDc"/>
    <property type="match status" value="1"/>
</dbReference>
<feature type="region of interest" description="Disordered" evidence="1">
    <location>
        <begin position="165"/>
        <end position="198"/>
    </location>
</feature>
<dbReference type="NCBIfam" id="TIGR02251">
    <property type="entry name" value="HIF-SF_euk"/>
    <property type="match status" value="1"/>
</dbReference>
<dbReference type="Proteomes" id="UP000230002">
    <property type="component" value="Unassembled WGS sequence"/>
</dbReference>
<feature type="region of interest" description="Disordered" evidence="1">
    <location>
        <begin position="296"/>
        <end position="416"/>
    </location>
</feature>
<evidence type="ECO:0000259" key="2">
    <source>
        <dbReference type="PROSITE" id="PS50969"/>
    </source>
</evidence>
<proteinExistence type="predicted"/>
<dbReference type="EMBL" id="AYKW01000001">
    <property type="protein sequence ID" value="PIL36961.1"/>
    <property type="molecule type" value="Genomic_DNA"/>
</dbReference>
<comment type="caution">
    <text evidence="3">The sequence shown here is derived from an EMBL/GenBank/DDBJ whole genome shotgun (WGS) entry which is preliminary data.</text>
</comment>
<dbReference type="InterPro" id="IPR050365">
    <property type="entry name" value="TIM50"/>
</dbReference>
<feature type="region of interest" description="Disordered" evidence="1">
    <location>
        <begin position="100"/>
        <end position="122"/>
    </location>
</feature>
<feature type="compositionally biased region" description="Pro residues" evidence="1">
    <location>
        <begin position="165"/>
        <end position="179"/>
    </location>
</feature>
<dbReference type="InterPro" id="IPR004274">
    <property type="entry name" value="FCP1_dom"/>
</dbReference>
<evidence type="ECO:0000313" key="4">
    <source>
        <dbReference type="Proteomes" id="UP000230002"/>
    </source>
</evidence>
<dbReference type="InterPro" id="IPR036412">
    <property type="entry name" value="HAD-like_sf"/>
</dbReference>
<dbReference type="OrthoDB" id="277011at2759"/>
<protein>
    <submittedName>
        <fullName evidence="3">Transporter</fullName>
    </submittedName>
</protein>
<dbReference type="PROSITE" id="PS50969">
    <property type="entry name" value="FCP1"/>
    <property type="match status" value="1"/>
</dbReference>
<dbReference type="InterPro" id="IPR023214">
    <property type="entry name" value="HAD_sf"/>
</dbReference>
<feature type="compositionally biased region" description="Acidic residues" evidence="1">
    <location>
        <begin position="308"/>
        <end position="325"/>
    </location>
</feature>
<dbReference type="PANTHER" id="PTHR12210">
    <property type="entry name" value="DULLARD PROTEIN PHOSPHATASE"/>
    <property type="match status" value="1"/>
</dbReference>
<name>A0A2G8ST54_9APHY</name>
<evidence type="ECO:0000256" key="1">
    <source>
        <dbReference type="SAM" id="MobiDB-lite"/>
    </source>
</evidence>
<dbReference type="GO" id="GO:0016791">
    <property type="term" value="F:phosphatase activity"/>
    <property type="evidence" value="ECO:0007669"/>
    <property type="project" value="InterPro"/>
</dbReference>
<feature type="compositionally biased region" description="Low complexity" evidence="1">
    <location>
        <begin position="225"/>
        <end position="236"/>
    </location>
</feature>
<dbReference type="STRING" id="1077348.A0A2G8ST54"/>
<dbReference type="Gene3D" id="3.40.50.1000">
    <property type="entry name" value="HAD superfamily/HAD-like"/>
    <property type="match status" value="1"/>
</dbReference>
<feature type="compositionally biased region" description="Basic residues" evidence="1">
    <location>
        <begin position="237"/>
        <end position="246"/>
    </location>
</feature>
<feature type="region of interest" description="Disordered" evidence="1">
    <location>
        <begin position="1"/>
        <end position="58"/>
    </location>
</feature>
<feature type="domain" description="FCP1 homology" evidence="2">
    <location>
        <begin position="412"/>
        <end position="587"/>
    </location>
</feature>
<dbReference type="Pfam" id="PF03031">
    <property type="entry name" value="NIF"/>
    <property type="match status" value="1"/>
</dbReference>
<organism evidence="3 4">
    <name type="scientific">Ganoderma sinense ZZ0214-1</name>
    <dbReference type="NCBI Taxonomy" id="1077348"/>
    <lineage>
        <taxon>Eukaryota</taxon>
        <taxon>Fungi</taxon>
        <taxon>Dikarya</taxon>
        <taxon>Basidiomycota</taxon>
        <taxon>Agaricomycotina</taxon>
        <taxon>Agaricomycetes</taxon>
        <taxon>Polyporales</taxon>
        <taxon>Polyporaceae</taxon>
        <taxon>Ganoderma</taxon>
    </lineage>
</organism>